<keyword evidence="2" id="KW-1185">Reference proteome</keyword>
<protein>
    <submittedName>
        <fullName evidence="1">Uncharacterized protein</fullName>
    </submittedName>
</protein>
<sequence length="215" mass="24053">MTAQTDADLSDSIPAQGWLHLRLVWNASNELVLLAQDKGFRTALHHPKAKPDPLGEGFNVGLNVNSYVGVRKMSLERLRLVTGGDCAFDSYVQERFDKRIFKVSDQNKYSKKVVGFIGTLGVLLGLYAGLSFVSVLVVLEWMLDLVLYGWRKPKKKLGRKKMAVITWREPLQLEQTKTEALGSGIPGDGILRNYSPQIEAQRAGFEIVFSDKVML</sequence>
<dbReference type="EMBL" id="LR902249">
    <property type="protein sequence ID" value="CAD7250220.1"/>
    <property type="molecule type" value="Genomic_DNA"/>
</dbReference>
<gene>
    <name evidence="1" type="ORF">DSTB1V02_LOCUS10002</name>
</gene>
<name>A0A7R9A9X2_9CRUS</name>
<evidence type="ECO:0000313" key="2">
    <source>
        <dbReference type="Proteomes" id="UP000677054"/>
    </source>
</evidence>
<evidence type="ECO:0000313" key="1">
    <source>
        <dbReference type="EMBL" id="CAD7250220.1"/>
    </source>
</evidence>
<dbReference type="EMBL" id="CAJPEV010002732">
    <property type="protein sequence ID" value="CAG0897865.1"/>
    <property type="molecule type" value="Genomic_DNA"/>
</dbReference>
<reference evidence="1" key="1">
    <citation type="submission" date="2020-11" db="EMBL/GenBank/DDBJ databases">
        <authorList>
            <person name="Tran Van P."/>
        </authorList>
    </citation>
    <scope>NUCLEOTIDE SEQUENCE</scope>
</reference>
<accession>A0A7R9A9X2</accession>
<dbReference type="OrthoDB" id="6021021at2759"/>
<dbReference type="Proteomes" id="UP000677054">
    <property type="component" value="Unassembled WGS sequence"/>
</dbReference>
<dbReference type="AlphaFoldDB" id="A0A7R9A9X2"/>
<proteinExistence type="predicted"/>
<organism evidence="1">
    <name type="scientific">Darwinula stevensoni</name>
    <dbReference type="NCBI Taxonomy" id="69355"/>
    <lineage>
        <taxon>Eukaryota</taxon>
        <taxon>Metazoa</taxon>
        <taxon>Ecdysozoa</taxon>
        <taxon>Arthropoda</taxon>
        <taxon>Crustacea</taxon>
        <taxon>Oligostraca</taxon>
        <taxon>Ostracoda</taxon>
        <taxon>Podocopa</taxon>
        <taxon>Podocopida</taxon>
        <taxon>Darwinulocopina</taxon>
        <taxon>Darwinuloidea</taxon>
        <taxon>Darwinulidae</taxon>
        <taxon>Darwinula</taxon>
    </lineage>
</organism>